<accession>A0A164WLL6</accession>
<dbReference type="Gramene" id="KZM91946">
    <property type="protein sequence ID" value="KZM91946"/>
    <property type="gene ID" value="DCAR_020689"/>
</dbReference>
<dbReference type="GO" id="GO:0046983">
    <property type="term" value="F:protein dimerization activity"/>
    <property type="evidence" value="ECO:0007669"/>
    <property type="project" value="InterPro"/>
</dbReference>
<dbReference type="PANTHER" id="PTHR11945">
    <property type="entry name" value="MADS BOX PROTEIN"/>
    <property type="match status" value="1"/>
</dbReference>
<dbReference type="InterPro" id="IPR036879">
    <property type="entry name" value="TF_MADSbox_sf"/>
</dbReference>
<evidence type="ECO:0000313" key="8">
    <source>
        <dbReference type="EMBL" id="KZM91946.1"/>
    </source>
</evidence>
<dbReference type="GO" id="GO:0000981">
    <property type="term" value="F:DNA-binding transcription factor activity, RNA polymerase II-specific"/>
    <property type="evidence" value="ECO:0007669"/>
    <property type="project" value="InterPro"/>
</dbReference>
<evidence type="ECO:0000256" key="6">
    <source>
        <dbReference type="SAM" id="Coils"/>
    </source>
</evidence>
<evidence type="ECO:0000256" key="1">
    <source>
        <dbReference type="ARBA" id="ARBA00004123"/>
    </source>
</evidence>
<comment type="subcellular location">
    <subcellularLocation>
        <location evidence="1">Nucleus</location>
    </subcellularLocation>
</comment>
<dbReference type="Pfam" id="PF00319">
    <property type="entry name" value="SRF-TF"/>
    <property type="match status" value="1"/>
</dbReference>
<keyword evidence="6" id="KW-0175">Coiled coil</keyword>
<dbReference type="Gene3D" id="3.40.1810.10">
    <property type="entry name" value="Transcription factor, MADS-box"/>
    <property type="match status" value="1"/>
</dbReference>
<dbReference type="EMBL" id="LNRQ01000006">
    <property type="protein sequence ID" value="KZM91946.1"/>
    <property type="molecule type" value="Genomic_DNA"/>
</dbReference>
<feature type="coiled-coil region" evidence="6">
    <location>
        <begin position="140"/>
        <end position="167"/>
    </location>
</feature>
<dbReference type="PRINTS" id="PR00404">
    <property type="entry name" value="MADSDOMAIN"/>
</dbReference>
<dbReference type="AlphaFoldDB" id="A0A164WLL6"/>
<dbReference type="PROSITE" id="PS50066">
    <property type="entry name" value="MADS_BOX_2"/>
    <property type="match status" value="1"/>
</dbReference>
<protein>
    <recommendedName>
        <fullName evidence="7">MADS-box domain-containing protein</fullName>
    </recommendedName>
</protein>
<dbReference type="SUPFAM" id="SSF55455">
    <property type="entry name" value="SRF-like"/>
    <property type="match status" value="1"/>
</dbReference>
<dbReference type="GO" id="GO:0045944">
    <property type="term" value="P:positive regulation of transcription by RNA polymerase II"/>
    <property type="evidence" value="ECO:0007669"/>
    <property type="project" value="InterPro"/>
</dbReference>
<dbReference type="InterPro" id="IPR002100">
    <property type="entry name" value="TF_MADSbox"/>
</dbReference>
<dbReference type="OrthoDB" id="1163690at2759"/>
<reference evidence="8" key="1">
    <citation type="journal article" date="2016" name="Nat. Genet.">
        <title>A high-quality carrot genome assembly provides new insights into carotenoid accumulation and asterid genome evolution.</title>
        <authorList>
            <person name="Iorizzo M."/>
            <person name="Ellison S."/>
            <person name="Senalik D."/>
            <person name="Zeng P."/>
            <person name="Satapoomin P."/>
            <person name="Huang J."/>
            <person name="Bowman M."/>
            <person name="Iovene M."/>
            <person name="Sanseverino W."/>
            <person name="Cavagnaro P."/>
            <person name="Yildiz M."/>
            <person name="Macko-Podgorni A."/>
            <person name="Moranska E."/>
            <person name="Grzebelus E."/>
            <person name="Grzebelus D."/>
            <person name="Ashrafi H."/>
            <person name="Zheng Z."/>
            <person name="Cheng S."/>
            <person name="Spooner D."/>
            <person name="Van Deynze A."/>
            <person name="Simon P."/>
        </authorList>
    </citation>
    <scope>NUCLEOTIDE SEQUENCE [LARGE SCALE GENOMIC DNA]</scope>
    <source>
        <tissue evidence="8">Leaf</tissue>
    </source>
</reference>
<dbReference type="CDD" id="cd00266">
    <property type="entry name" value="MADS_SRF_like"/>
    <property type="match status" value="1"/>
</dbReference>
<keyword evidence="3" id="KW-0238">DNA-binding</keyword>
<dbReference type="GO" id="GO:0005634">
    <property type="term" value="C:nucleus"/>
    <property type="evidence" value="ECO:0007669"/>
    <property type="project" value="UniProtKB-SubCell"/>
</dbReference>
<keyword evidence="4" id="KW-0804">Transcription</keyword>
<evidence type="ECO:0000259" key="7">
    <source>
        <dbReference type="PROSITE" id="PS50066"/>
    </source>
</evidence>
<dbReference type="GO" id="GO:0000978">
    <property type="term" value="F:RNA polymerase II cis-regulatory region sequence-specific DNA binding"/>
    <property type="evidence" value="ECO:0007669"/>
    <property type="project" value="TreeGrafter"/>
</dbReference>
<organism evidence="8">
    <name type="scientific">Daucus carota subsp. sativus</name>
    <name type="common">Carrot</name>
    <dbReference type="NCBI Taxonomy" id="79200"/>
    <lineage>
        <taxon>Eukaryota</taxon>
        <taxon>Viridiplantae</taxon>
        <taxon>Streptophyta</taxon>
        <taxon>Embryophyta</taxon>
        <taxon>Tracheophyta</taxon>
        <taxon>Spermatophyta</taxon>
        <taxon>Magnoliopsida</taxon>
        <taxon>eudicotyledons</taxon>
        <taxon>Gunneridae</taxon>
        <taxon>Pentapetalae</taxon>
        <taxon>asterids</taxon>
        <taxon>campanulids</taxon>
        <taxon>Apiales</taxon>
        <taxon>Apiaceae</taxon>
        <taxon>Apioideae</taxon>
        <taxon>Scandiceae</taxon>
        <taxon>Daucinae</taxon>
        <taxon>Daucus</taxon>
        <taxon>Daucus sect. Daucus</taxon>
    </lineage>
</organism>
<dbReference type="KEGG" id="dcr:108226263"/>
<dbReference type="InterPro" id="IPR033897">
    <property type="entry name" value="SRF-like_MADS-box"/>
</dbReference>
<keyword evidence="5" id="KW-0539">Nucleus</keyword>
<evidence type="ECO:0000256" key="5">
    <source>
        <dbReference type="ARBA" id="ARBA00023242"/>
    </source>
</evidence>
<comment type="caution">
    <text evidence="8">The sequence shown here is derived from an EMBL/GenBank/DDBJ whole genome shotgun (WGS) entry which is preliminary data.</text>
</comment>
<evidence type="ECO:0000256" key="4">
    <source>
        <dbReference type="ARBA" id="ARBA00023163"/>
    </source>
</evidence>
<proteinExistence type="predicted"/>
<dbReference type="SMART" id="SM00432">
    <property type="entry name" value="MADS"/>
    <property type="match status" value="1"/>
</dbReference>
<keyword evidence="2" id="KW-0805">Transcription regulation</keyword>
<dbReference type="PANTHER" id="PTHR11945:SF583">
    <property type="entry name" value="AGAMOUS-LIKE 96"/>
    <property type="match status" value="1"/>
</dbReference>
<evidence type="ECO:0000256" key="3">
    <source>
        <dbReference type="ARBA" id="ARBA00023125"/>
    </source>
</evidence>
<sequence length="562" mass="62851">MAPRGQIALSRINDDAKRKASLRKRQGGILKKVSELSILCGAEAAVVMYSADNNQFKVWPSESEARATIKKFMSLPEEVRKKNSHTARSFLEEKCRKKKNKALRLIKMNEEKYVGALVVSIYNGKRRFEDIDVEEKKKVISAVDKKKEELIAHIQKLKRKEQQALNSPQVLLPAVNMPLGKRGRNGININGLMAGRDFNSPAAAHEELMNISAKRREMTRRLHEPTYLGGMNQRAPRQPEALSRDVQMPPSIQMANGLDMNYLARGRNFTSPASLTYGQLMNFRANSLSMTQNLHGLTNFSGQHPFTSNLSMEHPSLSTVPANSLNMTQSLHGPTVFSAGSVPNTSNYSLISPCTRVHIGEENFGMMKQHAHLPSLPLDYTLMNQSSNRFHMTDMLSEQMNFGEMMQQCLDKNKNELAIASLRTFIEDCEAEGLIQRGHPPQTLELPRRLGVPPTPHIQHEASSSNMIGDECGWNIVSNIVSTPATTTLDQITYGSDFRWNGLPASAELGQFNFDDGMRDVGWVDEDTAFEFGNAPPSHMMEPAQESLNSLNFQMPSSSYLN</sequence>
<name>A0A164WLL6_DAUCS</name>
<feature type="domain" description="MADS-box" evidence="7">
    <location>
        <begin position="2"/>
        <end position="62"/>
    </location>
</feature>
<gene>
    <name evidence="8" type="ORF">DCAR_020689</name>
</gene>
<evidence type="ECO:0000256" key="2">
    <source>
        <dbReference type="ARBA" id="ARBA00023015"/>
    </source>
</evidence>